<protein>
    <submittedName>
        <fullName evidence="3">Histidine kinase</fullName>
    </submittedName>
</protein>
<dbReference type="InterPro" id="IPR036890">
    <property type="entry name" value="HATPase_C_sf"/>
</dbReference>
<reference evidence="3 4" key="1">
    <citation type="submission" date="2022-01" db="EMBL/GenBank/DDBJ databases">
        <title>Mariniradius saccharolyticus sp. nov., isolated from sediment of a river.</title>
        <authorList>
            <person name="Liu H."/>
        </authorList>
    </citation>
    <scope>NUCLEOTIDE SEQUENCE [LARGE SCALE GENOMIC DNA]</scope>
    <source>
        <strain evidence="3 4">RY-2</strain>
    </source>
</reference>
<dbReference type="GO" id="GO:0016301">
    <property type="term" value="F:kinase activity"/>
    <property type="evidence" value="ECO:0007669"/>
    <property type="project" value="UniProtKB-KW"/>
</dbReference>
<keyword evidence="1" id="KW-0472">Membrane</keyword>
<keyword evidence="3" id="KW-0418">Kinase</keyword>
<dbReference type="EMBL" id="JAKEVZ010000004">
    <property type="protein sequence ID" value="MCF1750716.1"/>
    <property type="molecule type" value="Genomic_DNA"/>
</dbReference>
<dbReference type="PANTHER" id="PTHR34220:SF7">
    <property type="entry name" value="SENSOR HISTIDINE KINASE YPDA"/>
    <property type="match status" value="1"/>
</dbReference>
<name>A0ABS9BRL7_9BACT</name>
<sequence>MIRDIIFAKSLNWLKALAVILLGMTAIVFLLQHYGYPISLALTDSAVVIVLLLIGLTMLENVFRFYVPKSSEWWLVVLLSVMLSVVLTFLGSYLMQWLMTNNSGYLEMVAFSYPIRLMFFILMSLAWSTILVFYGKVDDQIKTKERQEKIAQMAKEAELFHLRQQLQPHFLFNSLNSISALVKSQPDKAREMVLQLADFLRGTIKKDDKKWLSVEEERNYLELYLEIEKVRFGHRLSVVFKVDENSLSMKLPPLMVQPLLENAIKHGLYGITGEVQISLEFAKIGNDLQVLISNPYDPSMGGEPSGEGFGLESVKRRLFLLYGRADLLSTQTHQNEFLVTLKIPQYYVQSTHSG</sequence>
<evidence type="ECO:0000313" key="4">
    <source>
        <dbReference type="Proteomes" id="UP001201449"/>
    </source>
</evidence>
<dbReference type="PANTHER" id="PTHR34220">
    <property type="entry name" value="SENSOR HISTIDINE KINASE YPDA"/>
    <property type="match status" value="1"/>
</dbReference>
<evidence type="ECO:0000256" key="1">
    <source>
        <dbReference type="SAM" id="Phobius"/>
    </source>
</evidence>
<comment type="caution">
    <text evidence="3">The sequence shown here is derived from an EMBL/GenBank/DDBJ whole genome shotgun (WGS) entry which is preliminary data.</text>
</comment>
<organism evidence="3 4">
    <name type="scientific">Mariniradius sediminis</name>
    <dbReference type="NCBI Taxonomy" id="2909237"/>
    <lineage>
        <taxon>Bacteria</taxon>
        <taxon>Pseudomonadati</taxon>
        <taxon>Bacteroidota</taxon>
        <taxon>Cytophagia</taxon>
        <taxon>Cytophagales</taxon>
        <taxon>Cyclobacteriaceae</taxon>
        <taxon>Mariniradius</taxon>
    </lineage>
</organism>
<dbReference type="SUPFAM" id="SSF55874">
    <property type="entry name" value="ATPase domain of HSP90 chaperone/DNA topoisomerase II/histidine kinase"/>
    <property type="match status" value="1"/>
</dbReference>
<evidence type="ECO:0000313" key="3">
    <source>
        <dbReference type="EMBL" id="MCF1750716.1"/>
    </source>
</evidence>
<dbReference type="Pfam" id="PF06580">
    <property type="entry name" value="His_kinase"/>
    <property type="match status" value="1"/>
</dbReference>
<keyword evidence="1" id="KW-1133">Transmembrane helix</keyword>
<feature type="transmembrane region" description="Helical" evidence="1">
    <location>
        <begin position="12"/>
        <end position="34"/>
    </location>
</feature>
<proteinExistence type="predicted"/>
<feature type="domain" description="Signal transduction histidine kinase internal region" evidence="2">
    <location>
        <begin position="157"/>
        <end position="236"/>
    </location>
</feature>
<dbReference type="RefSeq" id="WP_234860790.1">
    <property type="nucleotide sequence ID" value="NZ_JAKEVZ010000004.1"/>
</dbReference>
<gene>
    <name evidence="3" type="ORF">L0U89_06505</name>
</gene>
<evidence type="ECO:0000259" key="2">
    <source>
        <dbReference type="Pfam" id="PF06580"/>
    </source>
</evidence>
<keyword evidence="4" id="KW-1185">Reference proteome</keyword>
<feature type="transmembrane region" description="Helical" evidence="1">
    <location>
        <begin position="46"/>
        <end position="66"/>
    </location>
</feature>
<dbReference type="InterPro" id="IPR050640">
    <property type="entry name" value="Bact_2-comp_sensor_kinase"/>
</dbReference>
<keyword evidence="1" id="KW-0812">Transmembrane</keyword>
<accession>A0ABS9BRL7</accession>
<feature type="transmembrane region" description="Helical" evidence="1">
    <location>
        <begin position="73"/>
        <end position="95"/>
    </location>
</feature>
<dbReference type="InterPro" id="IPR010559">
    <property type="entry name" value="Sig_transdc_His_kin_internal"/>
</dbReference>
<dbReference type="Proteomes" id="UP001201449">
    <property type="component" value="Unassembled WGS sequence"/>
</dbReference>
<dbReference type="Gene3D" id="3.30.565.10">
    <property type="entry name" value="Histidine kinase-like ATPase, C-terminal domain"/>
    <property type="match status" value="1"/>
</dbReference>
<feature type="transmembrane region" description="Helical" evidence="1">
    <location>
        <begin position="115"/>
        <end position="134"/>
    </location>
</feature>
<keyword evidence="3" id="KW-0808">Transferase</keyword>